<name>A0A7J6Q725_PEROL</name>
<dbReference type="Proteomes" id="UP000553632">
    <property type="component" value="Unassembled WGS sequence"/>
</dbReference>
<evidence type="ECO:0000259" key="1">
    <source>
        <dbReference type="Pfam" id="PF07992"/>
    </source>
</evidence>
<protein>
    <recommendedName>
        <fullName evidence="1">FAD/NAD(P)-binding domain-containing protein</fullName>
    </recommendedName>
</protein>
<dbReference type="InterPro" id="IPR036188">
    <property type="entry name" value="FAD/NAD-bd_sf"/>
</dbReference>
<dbReference type="AlphaFoldDB" id="A0A7J6Q725"/>
<reference evidence="2 3" key="1">
    <citation type="submission" date="2020-04" db="EMBL/GenBank/DDBJ databases">
        <title>Perkinsus olseni comparative genomics.</title>
        <authorList>
            <person name="Bogema D.R."/>
        </authorList>
    </citation>
    <scope>NUCLEOTIDE SEQUENCE [LARGE SCALE GENOMIC DNA]</scope>
    <source>
        <strain evidence="2 3">ATCC PRA-207</strain>
    </source>
</reference>
<evidence type="ECO:0000313" key="2">
    <source>
        <dbReference type="EMBL" id="KAF4704309.1"/>
    </source>
</evidence>
<evidence type="ECO:0000313" key="3">
    <source>
        <dbReference type="Proteomes" id="UP000553632"/>
    </source>
</evidence>
<proteinExistence type="predicted"/>
<gene>
    <name evidence="2" type="ORF">FOZ63_012807</name>
</gene>
<comment type="caution">
    <text evidence="2">The sequence shown here is derived from an EMBL/GenBank/DDBJ whole genome shotgun (WGS) entry which is preliminary data.</text>
</comment>
<organism evidence="2 3">
    <name type="scientific">Perkinsus olseni</name>
    <name type="common">Perkinsus atlanticus</name>
    <dbReference type="NCBI Taxonomy" id="32597"/>
    <lineage>
        <taxon>Eukaryota</taxon>
        <taxon>Sar</taxon>
        <taxon>Alveolata</taxon>
        <taxon>Perkinsozoa</taxon>
        <taxon>Perkinsea</taxon>
        <taxon>Perkinsida</taxon>
        <taxon>Perkinsidae</taxon>
        <taxon>Perkinsus</taxon>
    </lineage>
</organism>
<accession>A0A7J6Q725</accession>
<sequence length="190" mass="20800">MGQFISLLVGSPLAEGVAHFGDYEGDDDDGTDWDEKFSDDFDDTHSDDFLQPDPENMLSNFSSTAKPLSTRTSVVVIGGGVMGCAVAAWLSILGNEVGCLAVRQDRTLIVQVSILERRVKPSVVRQRVREHLENALITCREVWPDILFAPRGDSPEATAANKEGDHGLSTNTQIEAIFGSISNWLGRVHW</sequence>
<feature type="domain" description="FAD/NAD(P)-binding" evidence="1">
    <location>
        <begin position="67"/>
        <end position="137"/>
    </location>
</feature>
<dbReference type="Gene3D" id="3.50.50.60">
    <property type="entry name" value="FAD/NAD(P)-binding domain"/>
    <property type="match status" value="1"/>
</dbReference>
<dbReference type="GO" id="GO:0016491">
    <property type="term" value="F:oxidoreductase activity"/>
    <property type="evidence" value="ECO:0007669"/>
    <property type="project" value="InterPro"/>
</dbReference>
<dbReference type="Pfam" id="PF07992">
    <property type="entry name" value="Pyr_redox_2"/>
    <property type="match status" value="1"/>
</dbReference>
<dbReference type="EMBL" id="JABANO010034927">
    <property type="protein sequence ID" value="KAF4704309.1"/>
    <property type="molecule type" value="Genomic_DNA"/>
</dbReference>
<keyword evidence="3" id="KW-1185">Reference proteome</keyword>
<dbReference type="InterPro" id="IPR023753">
    <property type="entry name" value="FAD/NAD-binding_dom"/>
</dbReference>